<evidence type="ECO:0000313" key="2">
    <source>
        <dbReference type="EMBL" id="OLF13152.1"/>
    </source>
</evidence>
<dbReference type="InterPro" id="IPR010390">
    <property type="entry name" value="ABC-2_transporter-like"/>
</dbReference>
<organism evidence="2 3">
    <name type="scientific">Actinophytocola xinjiangensis</name>
    <dbReference type="NCBI Taxonomy" id="485602"/>
    <lineage>
        <taxon>Bacteria</taxon>
        <taxon>Bacillati</taxon>
        <taxon>Actinomycetota</taxon>
        <taxon>Actinomycetes</taxon>
        <taxon>Pseudonocardiales</taxon>
        <taxon>Pseudonocardiaceae</taxon>
    </lineage>
</organism>
<dbReference type="AlphaFoldDB" id="A0A7Z0WRU2"/>
<feature type="transmembrane region" description="Helical" evidence="1">
    <location>
        <begin position="24"/>
        <end position="45"/>
    </location>
</feature>
<keyword evidence="1" id="KW-0472">Membrane</keyword>
<name>A0A7Z0WRU2_9PSEU</name>
<keyword evidence="3" id="KW-1185">Reference proteome</keyword>
<dbReference type="Proteomes" id="UP000185696">
    <property type="component" value="Unassembled WGS sequence"/>
</dbReference>
<reference evidence="2 3" key="1">
    <citation type="submission" date="2016-12" db="EMBL/GenBank/DDBJ databases">
        <title>The draft genome sequence of Actinophytocola xinjiangensis.</title>
        <authorList>
            <person name="Wang W."/>
            <person name="Yuan L."/>
        </authorList>
    </citation>
    <scope>NUCLEOTIDE SEQUENCE [LARGE SCALE GENOMIC DNA]</scope>
    <source>
        <strain evidence="2 3">CGMCC 4.4663</strain>
    </source>
</reference>
<evidence type="ECO:0008006" key="4">
    <source>
        <dbReference type="Google" id="ProtNLM"/>
    </source>
</evidence>
<accession>A0A7Z0WRU2</accession>
<dbReference type="PANTHER" id="PTHR36832">
    <property type="entry name" value="SLR1174 PROTEIN-RELATED"/>
    <property type="match status" value="1"/>
</dbReference>
<proteinExistence type="predicted"/>
<gene>
    <name evidence="2" type="ORF">BLA60_05100</name>
</gene>
<feature type="transmembrane region" description="Helical" evidence="1">
    <location>
        <begin position="143"/>
        <end position="170"/>
    </location>
</feature>
<feature type="transmembrane region" description="Helical" evidence="1">
    <location>
        <begin position="112"/>
        <end position="131"/>
    </location>
</feature>
<dbReference type="Pfam" id="PF06182">
    <property type="entry name" value="ABC2_membrane_6"/>
    <property type="match status" value="1"/>
</dbReference>
<keyword evidence="1" id="KW-0812">Transmembrane</keyword>
<evidence type="ECO:0000256" key="1">
    <source>
        <dbReference type="SAM" id="Phobius"/>
    </source>
</evidence>
<comment type="caution">
    <text evidence="2">The sequence shown here is derived from an EMBL/GenBank/DDBJ whole genome shotgun (WGS) entry which is preliminary data.</text>
</comment>
<evidence type="ECO:0000313" key="3">
    <source>
        <dbReference type="Proteomes" id="UP000185696"/>
    </source>
</evidence>
<feature type="transmembrane region" description="Helical" evidence="1">
    <location>
        <begin position="57"/>
        <end position="77"/>
    </location>
</feature>
<protein>
    <recommendedName>
        <fullName evidence="4">ABC-2 type transport system permease protein</fullName>
    </recommendedName>
</protein>
<dbReference type="OrthoDB" id="62003at2"/>
<dbReference type="EMBL" id="MSIF01000002">
    <property type="protein sequence ID" value="OLF13152.1"/>
    <property type="molecule type" value="Genomic_DNA"/>
</dbReference>
<dbReference type="PANTHER" id="PTHR36832:SF2">
    <property type="entry name" value="INTEGRAL MEMBRANE PROTEIN"/>
    <property type="match status" value="1"/>
</dbReference>
<keyword evidence="1" id="KW-1133">Transmembrane helix</keyword>
<feature type="transmembrane region" description="Helical" evidence="1">
    <location>
        <begin position="182"/>
        <end position="208"/>
    </location>
</feature>
<sequence>MPRILAVVAAAGFRRHSTYRQATIAGAFTNTMFGFMRCYIMLSVVDVTGQAGGYDRAQLATFVWVGQGLLAVVNFWTPPELAERVRSGDVVADLLRPVDLMAMVLATDLGRAGYALITRFVVPVVVGMLAFDLFLPADPLTYAAFAVSVLLAVLISATCLHLVALTAFWLMDVRGVTMVWALLSGAASGLYFPLTLLPDWLATLLWVGTPFPSLMQAPLDVLVGRGSAALMVAGQVAWLAVVVALARVVQRRALNRLVIQGG</sequence>
<feature type="transmembrane region" description="Helical" evidence="1">
    <location>
        <begin position="228"/>
        <end position="249"/>
    </location>
</feature>